<evidence type="ECO:0000256" key="1">
    <source>
        <dbReference type="SAM" id="MobiDB-lite"/>
    </source>
</evidence>
<gene>
    <name evidence="2" type="ORF">EVAR_45856_1</name>
</gene>
<proteinExistence type="predicted"/>
<evidence type="ECO:0000313" key="2">
    <source>
        <dbReference type="EMBL" id="GBP52007.1"/>
    </source>
</evidence>
<dbReference type="AlphaFoldDB" id="A0A4C1WPH4"/>
<organism evidence="2 3">
    <name type="scientific">Eumeta variegata</name>
    <name type="common">Bagworm moth</name>
    <name type="synonym">Eumeta japonica</name>
    <dbReference type="NCBI Taxonomy" id="151549"/>
    <lineage>
        <taxon>Eukaryota</taxon>
        <taxon>Metazoa</taxon>
        <taxon>Ecdysozoa</taxon>
        <taxon>Arthropoda</taxon>
        <taxon>Hexapoda</taxon>
        <taxon>Insecta</taxon>
        <taxon>Pterygota</taxon>
        <taxon>Neoptera</taxon>
        <taxon>Endopterygota</taxon>
        <taxon>Lepidoptera</taxon>
        <taxon>Glossata</taxon>
        <taxon>Ditrysia</taxon>
        <taxon>Tineoidea</taxon>
        <taxon>Psychidae</taxon>
        <taxon>Oiketicinae</taxon>
        <taxon>Eumeta</taxon>
    </lineage>
</organism>
<sequence length="247" mass="26772">MSMVRHALGQFLYFKLVNERRACMNRLRDVSEAREICKDRTMRKSIVSLLLWAMGKATHIYDVYRSVRAQIGSGRGVVHTNVVEVFVKPSVSLLPAITNGGQVNHIQNAFFSAHNPRGRAAVGGRRAAGGGRRAAGGGGGARSTCALSTPQVVLFLMAAIARSSRPCAPPSFHLKLRSGSVIRSKTFDVKLPDRSNPNCGRNDNDDSYRGRRVKPSVADVAIESVPAAISCPRGRISARPSPVKLRI</sequence>
<protein>
    <submittedName>
        <fullName evidence="2">Uncharacterized protein</fullName>
    </submittedName>
</protein>
<feature type="region of interest" description="Disordered" evidence="1">
    <location>
        <begin position="121"/>
        <end position="141"/>
    </location>
</feature>
<evidence type="ECO:0000313" key="3">
    <source>
        <dbReference type="Proteomes" id="UP000299102"/>
    </source>
</evidence>
<accession>A0A4C1WPH4</accession>
<dbReference type="OrthoDB" id="10262769at2759"/>
<feature type="region of interest" description="Disordered" evidence="1">
    <location>
        <begin position="191"/>
        <end position="212"/>
    </location>
</feature>
<dbReference type="EMBL" id="BGZK01000593">
    <property type="protein sequence ID" value="GBP52007.1"/>
    <property type="molecule type" value="Genomic_DNA"/>
</dbReference>
<comment type="caution">
    <text evidence="2">The sequence shown here is derived from an EMBL/GenBank/DDBJ whole genome shotgun (WGS) entry which is preliminary data.</text>
</comment>
<reference evidence="2 3" key="1">
    <citation type="journal article" date="2019" name="Commun. Biol.">
        <title>The bagworm genome reveals a unique fibroin gene that provides high tensile strength.</title>
        <authorList>
            <person name="Kono N."/>
            <person name="Nakamura H."/>
            <person name="Ohtoshi R."/>
            <person name="Tomita M."/>
            <person name="Numata K."/>
            <person name="Arakawa K."/>
        </authorList>
    </citation>
    <scope>NUCLEOTIDE SEQUENCE [LARGE SCALE GENOMIC DNA]</scope>
</reference>
<dbReference type="Proteomes" id="UP000299102">
    <property type="component" value="Unassembled WGS sequence"/>
</dbReference>
<feature type="compositionally biased region" description="Gly residues" evidence="1">
    <location>
        <begin position="126"/>
        <end position="141"/>
    </location>
</feature>
<keyword evidence="3" id="KW-1185">Reference proteome</keyword>
<name>A0A4C1WPH4_EUMVA</name>